<proteinExistence type="predicted"/>
<evidence type="ECO:0000313" key="1">
    <source>
        <dbReference type="EMBL" id="RRC99352.1"/>
    </source>
</evidence>
<accession>A0A3P1ST48</accession>
<sequence length="117" mass="13221">MSSLYRVITEEAWIAAQKTQTIPRCGNDNKADRIHLNVIEAVESVAAAYFEPEERPLVLEIDVSGFTEHIEWTEPAAQEVWRQPLVNIPSLPFNAVVKVHQLEHSLINGKNVYTLGK</sequence>
<dbReference type="InterPro" id="IPR009297">
    <property type="entry name" value="DUF952"/>
</dbReference>
<evidence type="ECO:0000313" key="2">
    <source>
        <dbReference type="Proteomes" id="UP000267535"/>
    </source>
</evidence>
<gene>
    <name evidence="1" type="ORF">EHS89_10945</name>
</gene>
<dbReference type="AlphaFoldDB" id="A0A3P1ST48"/>
<dbReference type="EMBL" id="RQXV01000005">
    <property type="protein sequence ID" value="RRC99352.1"/>
    <property type="molecule type" value="Genomic_DNA"/>
</dbReference>
<name>A0A3P1ST48_9GAMM</name>
<dbReference type="Gene3D" id="3.20.170.20">
    <property type="entry name" value="Protein of unknown function DUF952"/>
    <property type="match status" value="1"/>
</dbReference>
<dbReference type="SUPFAM" id="SSF56399">
    <property type="entry name" value="ADP-ribosylation"/>
    <property type="match status" value="1"/>
</dbReference>
<dbReference type="Pfam" id="PF06108">
    <property type="entry name" value="DUF952"/>
    <property type="match status" value="1"/>
</dbReference>
<dbReference type="Proteomes" id="UP000267535">
    <property type="component" value="Unassembled WGS sequence"/>
</dbReference>
<dbReference type="RefSeq" id="WP_124926190.1">
    <property type="nucleotide sequence ID" value="NZ_BMOH01000004.1"/>
</dbReference>
<reference evidence="1 2" key="1">
    <citation type="submission" date="2018-11" db="EMBL/GenBank/DDBJ databases">
        <title>The draft genome sequence of Amphritea balenae JAMM 1525T.</title>
        <authorList>
            <person name="Fang Z."/>
            <person name="Zhang Y."/>
            <person name="Han X."/>
        </authorList>
    </citation>
    <scope>NUCLEOTIDE SEQUENCE [LARGE SCALE GENOMIC DNA]</scope>
    <source>
        <strain evidence="1 2">JAMM 1525</strain>
    </source>
</reference>
<organism evidence="1 2">
    <name type="scientific">Amphritea balenae</name>
    <dbReference type="NCBI Taxonomy" id="452629"/>
    <lineage>
        <taxon>Bacteria</taxon>
        <taxon>Pseudomonadati</taxon>
        <taxon>Pseudomonadota</taxon>
        <taxon>Gammaproteobacteria</taxon>
        <taxon>Oceanospirillales</taxon>
        <taxon>Oceanospirillaceae</taxon>
        <taxon>Amphritea</taxon>
    </lineage>
</organism>
<dbReference type="OrthoDB" id="6169442at2"/>
<keyword evidence="2" id="KW-1185">Reference proteome</keyword>
<protein>
    <submittedName>
        <fullName evidence="1">DUF952 domain-containing protein</fullName>
    </submittedName>
</protein>
<comment type="caution">
    <text evidence="1">The sequence shown here is derived from an EMBL/GenBank/DDBJ whole genome shotgun (WGS) entry which is preliminary data.</text>
</comment>